<evidence type="ECO:0000313" key="8">
    <source>
        <dbReference type="Proteomes" id="UP000516437"/>
    </source>
</evidence>
<evidence type="ECO:0000259" key="6">
    <source>
        <dbReference type="Pfam" id="PF03936"/>
    </source>
</evidence>
<evidence type="ECO:0000256" key="4">
    <source>
        <dbReference type="ARBA" id="ARBA00023239"/>
    </source>
</evidence>
<dbReference type="PANTHER" id="PTHR31225">
    <property type="entry name" value="OS04G0344100 PROTEIN-RELATED"/>
    <property type="match status" value="1"/>
</dbReference>
<accession>A0A6A1VYJ1</accession>
<dbReference type="SUPFAM" id="SSF48239">
    <property type="entry name" value="Terpenoid cyclases/Protein prenyltransferases"/>
    <property type="match status" value="1"/>
</dbReference>
<dbReference type="InterPro" id="IPR034741">
    <property type="entry name" value="Terpene_cyclase-like_1_C"/>
</dbReference>
<sequence length="567" mass="65082">MSIQVSAVPASIQNATDKKKRCLAEFPPTIWGVHFLAPTFASDSGKDADDKIMHQVQELKEEVKRMLIAPSETPSEKLELIDTIQRLGVSYHFESEIDEILEKMNKSPPFSTDGNPSDDLNLYTVALWFRLLRQQGHKVSCADIFNEFKDETSKFKASLISDVTGMLSLYEAAHLGLRGEDILDEALAFTTTHLESAVSHITPHLAKKVTHALNRPIRKGLPRLEAINYISIYQEEDSHNESLLRFAKLDFNVLQAQHQKEVSVITQWWKNLDFSTKLPYARDRIVECYFWMMGVYFEPQYSRARWFLTKVISMTSIIDDTYDAYGSYEEVKLFTEAIERWDISAIDSLPDYMKPIYRALLDVYDEIEVDTTKEGRPYCVRYAKEEMKKQVKGYLVEAKWHNEGYIPTMEEYMGNALSTSAYSMLATASFVGMGKVATKESFEWVTNNPKIVRASTVICRLRDDLMSHKFEQKRGHVASLVECYMKQFGVSPDQAELSTCFHQEVENAWKDINQEYIKPTAVPMPFLDRVLNLARAIDVIYKYGDGYTHSHLLKDHIASLLVNPMVI</sequence>
<dbReference type="Pfam" id="PF01397">
    <property type="entry name" value="Terpene_synth"/>
    <property type="match status" value="1"/>
</dbReference>
<comment type="caution">
    <text evidence="7">The sequence shown here is derived from an EMBL/GenBank/DDBJ whole genome shotgun (WGS) entry which is preliminary data.</text>
</comment>
<feature type="domain" description="Terpene synthase metal-binding" evidence="6">
    <location>
        <begin position="270"/>
        <end position="511"/>
    </location>
</feature>
<dbReference type="SFLD" id="SFLDS00005">
    <property type="entry name" value="Isoprenoid_Synthase_Type_I"/>
    <property type="match status" value="1"/>
</dbReference>
<dbReference type="InterPro" id="IPR044814">
    <property type="entry name" value="Terpene_cyclase_plant_C1"/>
</dbReference>
<dbReference type="InterPro" id="IPR050148">
    <property type="entry name" value="Terpene_synthase-like"/>
</dbReference>
<keyword evidence="3" id="KW-0460">Magnesium</keyword>
<evidence type="ECO:0000256" key="2">
    <source>
        <dbReference type="ARBA" id="ARBA00022723"/>
    </source>
</evidence>
<keyword evidence="8" id="KW-1185">Reference proteome</keyword>
<dbReference type="InterPro" id="IPR008949">
    <property type="entry name" value="Isoprenoid_synthase_dom_sf"/>
</dbReference>
<keyword evidence="2" id="KW-0479">Metal-binding</keyword>
<evidence type="ECO:0000259" key="5">
    <source>
        <dbReference type="Pfam" id="PF01397"/>
    </source>
</evidence>
<dbReference type="Proteomes" id="UP000516437">
    <property type="component" value="Chromosome 4"/>
</dbReference>
<dbReference type="GO" id="GO:0000287">
    <property type="term" value="F:magnesium ion binding"/>
    <property type="evidence" value="ECO:0007669"/>
    <property type="project" value="InterPro"/>
</dbReference>
<dbReference type="AlphaFoldDB" id="A0A6A1VYJ1"/>
<proteinExistence type="predicted"/>
<dbReference type="InterPro" id="IPR036965">
    <property type="entry name" value="Terpene_synth_N_sf"/>
</dbReference>
<dbReference type="Gene3D" id="1.50.10.130">
    <property type="entry name" value="Terpene synthase, N-terminal domain"/>
    <property type="match status" value="1"/>
</dbReference>
<dbReference type="InterPro" id="IPR008930">
    <property type="entry name" value="Terpenoid_cyclase/PrenylTrfase"/>
</dbReference>
<dbReference type="SFLD" id="SFLDG01019">
    <property type="entry name" value="Terpene_Cyclase_Like_1_C_Termi"/>
    <property type="match status" value="1"/>
</dbReference>
<dbReference type="Pfam" id="PF03936">
    <property type="entry name" value="Terpene_synth_C"/>
    <property type="match status" value="1"/>
</dbReference>
<dbReference type="SUPFAM" id="SSF48576">
    <property type="entry name" value="Terpenoid synthases"/>
    <property type="match status" value="1"/>
</dbReference>
<reference evidence="7 8" key="1">
    <citation type="journal article" date="2019" name="Plant Biotechnol. J.">
        <title>The red bayberry genome and genetic basis of sex determination.</title>
        <authorList>
            <person name="Jia H.M."/>
            <person name="Jia H.J."/>
            <person name="Cai Q.L."/>
            <person name="Wang Y."/>
            <person name="Zhao H.B."/>
            <person name="Yang W.F."/>
            <person name="Wang G.Y."/>
            <person name="Li Y.H."/>
            <person name="Zhan D.L."/>
            <person name="Shen Y.T."/>
            <person name="Niu Q.F."/>
            <person name="Chang L."/>
            <person name="Qiu J."/>
            <person name="Zhao L."/>
            <person name="Xie H.B."/>
            <person name="Fu W.Y."/>
            <person name="Jin J."/>
            <person name="Li X.W."/>
            <person name="Jiao Y."/>
            <person name="Zhou C.C."/>
            <person name="Tu T."/>
            <person name="Chai C.Y."/>
            <person name="Gao J.L."/>
            <person name="Fan L.J."/>
            <person name="van de Weg E."/>
            <person name="Wang J.Y."/>
            <person name="Gao Z.S."/>
        </authorList>
    </citation>
    <scope>NUCLEOTIDE SEQUENCE [LARGE SCALE GENOMIC DNA]</scope>
    <source>
        <tissue evidence="7">Leaves</tissue>
    </source>
</reference>
<dbReference type="GO" id="GO:0016102">
    <property type="term" value="P:diterpenoid biosynthetic process"/>
    <property type="evidence" value="ECO:0007669"/>
    <property type="project" value="InterPro"/>
</dbReference>
<protein>
    <submittedName>
        <fullName evidence="7">(-)-germacrene D synthase</fullName>
    </submittedName>
</protein>
<dbReference type="FunFam" id="1.10.600.10:FF:000007">
    <property type="entry name" value="Isoprene synthase, chloroplastic"/>
    <property type="match status" value="1"/>
</dbReference>
<comment type="cofactor">
    <cofactor evidence="1">
        <name>Mg(2+)</name>
        <dbReference type="ChEBI" id="CHEBI:18420"/>
    </cofactor>
</comment>
<evidence type="ECO:0000256" key="3">
    <source>
        <dbReference type="ARBA" id="ARBA00022842"/>
    </source>
</evidence>
<dbReference type="GO" id="GO:0010333">
    <property type="term" value="F:terpene synthase activity"/>
    <property type="evidence" value="ECO:0007669"/>
    <property type="project" value="InterPro"/>
</dbReference>
<evidence type="ECO:0000256" key="1">
    <source>
        <dbReference type="ARBA" id="ARBA00001946"/>
    </source>
</evidence>
<dbReference type="InterPro" id="IPR001906">
    <property type="entry name" value="Terpene_synth_N"/>
</dbReference>
<name>A0A6A1VYJ1_9ROSI</name>
<keyword evidence="4" id="KW-0456">Lyase</keyword>
<dbReference type="PANTHER" id="PTHR31225:SF205">
    <property type="entry name" value="(-)-GERMACRENE D SYNTHASE-LIKE"/>
    <property type="match status" value="1"/>
</dbReference>
<organism evidence="7 8">
    <name type="scientific">Morella rubra</name>
    <name type="common">Chinese bayberry</name>
    <dbReference type="NCBI Taxonomy" id="262757"/>
    <lineage>
        <taxon>Eukaryota</taxon>
        <taxon>Viridiplantae</taxon>
        <taxon>Streptophyta</taxon>
        <taxon>Embryophyta</taxon>
        <taxon>Tracheophyta</taxon>
        <taxon>Spermatophyta</taxon>
        <taxon>Magnoliopsida</taxon>
        <taxon>eudicotyledons</taxon>
        <taxon>Gunneridae</taxon>
        <taxon>Pentapetalae</taxon>
        <taxon>rosids</taxon>
        <taxon>fabids</taxon>
        <taxon>Fagales</taxon>
        <taxon>Myricaceae</taxon>
        <taxon>Morella</taxon>
    </lineage>
</organism>
<dbReference type="Gene3D" id="1.10.600.10">
    <property type="entry name" value="Farnesyl Diphosphate Synthase"/>
    <property type="match status" value="1"/>
</dbReference>
<evidence type="ECO:0000313" key="7">
    <source>
        <dbReference type="EMBL" id="KAB1216628.1"/>
    </source>
</evidence>
<gene>
    <name evidence="7" type="ORF">CJ030_MR4G007830</name>
</gene>
<dbReference type="EMBL" id="RXIC02000022">
    <property type="protein sequence ID" value="KAB1216628.1"/>
    <property type="molecule type" value="Genomic_DNA"/>
</dbReference>
<feature type="domain" description="Terpene synthase N-terminal" evidence="5">
    <location>
        <begin position="30"/>
        <end position="213"/>
    </location>
</feature>
<dbReference type="FunFam" id="1.50.10.130:FF:000001">
    <property type="entry name" value="Isoprene synthase, chloroplastic"/>
    <property type="match status" value="1"/>
</dbReference>
<dbReference type="InterPro" id="IPR005630">
    <property type="entry name" value="Terpene_synthase_metal-bd"/>
</dbReference>
<dbReference type="OrthoDB" id="1877784at2759"/>
<dbReference type="CDD" id="cd00684">
    <property type="entry name" value="Terpene_cyclase_plant_C1"/>
    <property type="match status" value="1"/>
</dbReference>